<dbReference type="RefSeq" id="XP_064075050.1">
    <property type="nucleotide sequence ID" value="XM_064218980.1"/>
</dbReference>
<gene>
    <name evidence="7" type="primary">LOC135194133</name>
</gene>
<evidence type="ECO:0000256" key="5">
    <source>
        <dbReference type="SAM" id="Phobius"/>
    </source>
</evidence>
<dbReference type="PRINTS" id="PR00131">
    <property type="entry name" value="GLHYDRLASE1"/>
</dbReference>
<organism evidence="6 7">
    <name type="scientific">Vanessa tameamea</name>
    <name type="common">Kamehameha butterfly</name>
    <dbReference type="NCBI Taxonomy" id="334116"/>
    <lineage>
        <taxon>Eukaryota</taxon>
        <taxon>Metazoa</taxon>
        <taxon>Ecdysozoa</taxon>
        <taxon>Arthropoda</taxon>
        <taxon>Hexapoda</taxon>
        <taxon>Insecta</taxon>
        <taxon>Pterygota</taxon>
        <taxon>Neoptera</taxon>
        <taxon>Endopterygota</taxon>
        <taxon>Lepidoptera</taxon>
        <taxon>Glossata</taxon>
        <taxon>Ditrysia</taxon>
        <taxon>Papilionoidea</taxon>
        <taxon>Nymphalidae</taxon>
        <taxon>Nymphalinae</taxon>
        <taxon>Vanessa</taxon>
    </lineage>
</organism>
<protein>
    <submittedName>
        <fullName evidence="7">Myrosinase 1-like</fullName>
    </submittedName>
</protein>
<evidence type="ECO:0000256" key="4">
    <source>
        <dbReference type="RuleBase" id="RU003690"/>
    </source>
</evidence>
<dbReference type="Proteomes" id="UP001652626">
    <property type="component" value="Chromosome 25"/>
</dbReference>
<proteinExistence type="inferred from homology"/>
<dbReference type="Pfam" id="PF00232">
    <property type="entry name" value="Glyco_hydro_1"/>
    <property type="match status" value="1"/>
</dbReference>
<name>A0ABM4AUR9_VANTA</name>
<feature type="transmembrane region" description="Helical" evidence="5">
    <location>
        <begin position="364"/>
        <end position="382"/>
    </location>
</feature>
<evidence type="ECO:0000313" key="6">
    <source>
        <dbReference type="Proteomes" id="UP001652626"/>
    </source>
</evidence>
<dbReference type="InterPro" id="IPR001360">
    <property type="entry name" value="Glyco_hydro_1"/>
</dbReference>
<keyword evidence="5" id="KW-0812">Transmembrane</keyword>
<comment type="similarity">
    <text evidence="1 4">Belongs to the glycosyl hydrolase 1 family.</text>
</comment>
<evidence type="ECO:0000313" key="7">
    <source>
        <dbReference type="RefSeq" id="XP_064075050.1"/>
    </source>
</evidence>
<evidence type="ECO:0000256" key="1">
    <source>
        <dbReference type="ARBA" id="ARBA00010838"/>
    </source>
</evidence>
<reference evidence="7" key="1">
    <citation type="submission" date="2025-08" db="UniProtKB">
        <authorList>
            <consortium name="RefSeq"/>
        </authorList>
    </citation>
    <scope>IDENTIFICATION</scope>
    <source>
        <tissue evidence="7">Whole body</tissue>
    </source>
</reference>
<keyword evidence="6" id="KW-1185">Reference proteome</keyword>
<accession>A0ABM4AUR9</accession>
<dbReference type="PANTHER" id="PTHR10353:SF36">
    <property type="entry name" value="LP05116P"/>
    <property type="match status" value="1"/>
</dbReference>
<evidence type="ECO:0000256" key="3">
    <source>
        <dbReference type="ARBA" id="ARBA00023295"/>
    </source>
</evidence>
<dbReference type="InterPro" id="IPR017853">
    <property type="entry name" value="GH"/>
</dbReference>
<keyword evidence="5" id="KW-0472">Membrane</keyword>
<keyword evidence="3" id="KW-0326">Glycosidase</keyword>
<sequence>MGGWTNPLIVDWFGNYVRVVYKLYADRVKTWLTINEAIVFCDYGYNSGDYAPKVKEPEFAPFLCNKHVLLAHAKAYRIFDQEFRPKYTGRISIPNNMLWIEPFYPKDVELAELGRENAVGRYCHPIFSESGGWPLSIEKAMLEYSLTHGYNESTLPSFTDEQKAFVKGTADFLAMNHYTSYMIRPAKLGEDIGFWFLNGSPHLNAILEHPPNALYGASKLLPFYPEGIRRQMAWLKKQYGNIDILITENGYASAGNQLDDYGRIDFYKAYLEQVLLSIKVDNVSVIGFTAWSLLDNFEWTQGYEVKFGLYELDLEDPDRRRTPRASAHFYACVIKNRTLDETCLNKQFIAGRSYQSNARNTASITLYSGNILLTFLFLFYIVDIL</sequence>
<evidence type="ECO:0000256" key="2">
    <source>
        <dbReference type="ARBA" id="ARBA00022801"/>
    </source>
</evidence>
<keyword evidence="5" id="KW-1133">Transmembrane helix</keyword>
<keyword evidence="2" id="KW-0378">Hydrolase</keyword>
<dbReference type="Gene3D" id="3.20.20.80">
    <property type="entry name" value="Glycosidases"/>
    <property type="match status" value="1"/>
</dbReference>
<dbReference type="PANTHER" id="PTHR10353">
    <property type="entry name" value="GLYCOSYL HYDROLASE"/>
    <property type="match status" value="1"/>
</dbReference>
<dbReference type="SUPFAM" id="SSF51445">
    <property type="entry name" value="(Trans)glycosidases"/>
    <property type="match status" value="1"/>
</dbReference>
<dbReference type="GeneID" id="135194133"/>